<feature type="compositionally biased region" description="Low complexity" evidence="1">
    <location>
        <begin position="399"/>
        <end position="421"/>
    </location>
</feature>
<gene>
    <name evidence="2" type="ORF">SSA02_16060</name>
</gene>
<comment type="caution">
    <text evidence="2">The sequence shown here is derived from an EMBL/GenBank/DDBJ whole genome shotgun (WGS) entry which is preliminary data.</text>
</comment>
<organism evidence="2 3">
    <name type="scientific">Swaminathania salitolerans</name>
    <dbReference type="NCBI Taxonomy" id="182838"/>
    <lineage>
        <taxon>Bacteria</taxon>
        <taxon>Pseudomonadati</taxon>
        <taxon>Pseudomonadota</taxon>
        <taxon>Alphaproteobacteria</taxon>
        <taxon>Acetobacterales</taxon>
        <taxon>Acetobacteraceae</taxon>
        <taxon>Swaminathania</taxon>
    </lineage>
</organism>
<dbReference type="Proteomes" id="UP000321405">
    <property type="component" value="Unassembled WGS sequence"/>
</dbReference>
<sequence>MSAALPPAARLSRRLLATTLLATLAGSGFWPGSGLGLGSAPARAAPQVVNAEDLDLNLPCIGRVEITVDPAMQDGVSLDSAATGGAHVTIRTGKTQGSPRVMIASKSCAPKAHVSILVAPNVGVLIHDSHDSHIVINGRLASLEASLEAGQLDADTIQSLDLSLRGTEQVHIGHLNRAAQVVASGASGLVIDHADLDAFSAQLSEASHLTITDGRFGVLTLTVNNAASTRIGGTADTATVAANGTGLVRIPRVSGALTRTGDVQIGPEEAATATAVITSPPVSSSTVPASGPTPVPPSSGQTESSTHGAARPEPAQPGRAPSARPPATPLVPESRVTGSPASGSSASTSSPPVSSQPGTSQPGSSGPLPSASGPSTPPIAARRSPPSDGPVIPDPPVPGSSSPGSSSPGASMPGAATPGASLPAASSRVSGRRDGRAAAENSGDTTGSTATSAGSGSGPQAASPRTPVPEASDTGASDTGTSDTGTSDTGASSSDDTATAGTARSPQREGSPR</sequence>
<keyword evidence="3" id="KW-1185">Reference proteome</keyword>
<evidence type="ECO:0000313" key="2">
    <source>
        <dbReference type="EMBL" id="GEL02443.1"/>
    </source>
</evidence>
<name>A0A511BRH7_9PROT</name>
<dbReference type="OrthoDB" id="7284748at2"/>
<reference evidence="2 3" key="1">
    <citation type="submission" date="2019-07" db="EMBL/GenBank/DDBJ databases">
        <title>Whole genome shotgun sequence of Swaminathania salitolerans NBRC 104436.</title>
        <authorList>
            <person name="Hosoyama A."/>
            <person name="Uohara A."/>
            <person name="Ohji S."/>
            <person name="Ichikawa N."/>
        </authorList>
    </citation>
    <scope>NUCLEOTIDE SEQUENCE [LARGE SCALE GENOMIC DNA]</scope>
    <source>
        <strain evidence="2 3">NBRC 104436</strain>
    </source>
</reference>
<dbReference type="AlphaFoldDB" id="A0A511BRH7"/>
<feature type="compositionally biased region" description="Low complexity" evidence="1">
    <location>
        <begin position="471"/>
        <end position="503"/>
    </location>
</feature>
<proteinExistence type="predicted"/>
<dbReference type="EMBL" id="BJVC01000003">
    <property type="protein sequence ID" value="GEL02443.1"/>
    <property type="molecule type" value="Genomic_DNA"/>
</dbReference>
<evidence type="ECO:0000313" key="3">
    <source>
        <dbReference type="Proteomes" id="UP000321405"/>
    </source>
</evidence>
<feature type="compositionally biased region" description="Low complexity" evidence="1">
    <location>
        <begin position="442"/>
        <end position="463"/>
    </location>
</feature>
<feature type="region of interest" description="Disordered" evidence="1">
    <location>
        <begin position="277"/>
        <end position="513"/>
    </location>
</feature>
<dbReference type="RefSeq" id="WP_147093530.1">
    <property type="nucleotide sequence ID" value="NZ_BJVC01000003.1"/>
</dbReference>
<feature type="compositionally biased region" description="Low complexity" evidence="1">
    <location>
        <begin position="277"/>
        <end position="290"/>
    </location>
</feature>
<accession>A0A511BRH7</accession>
<evidence type="ECO:0000256" key="1">
    <source>
        <dbReference type="SAM" id="MobiDB-lite"/>
    </source>
</evidence>
<protein>
    <submittedName>
        <fullName evidence="2">Uncharacterized protein</fullName>
    </submittedName>
</protein>
<feature type="compositionally biased region" description="Low complexity" evidence="1">
    <location>
        <begin position="338"/>
        <end position="374"/>
    </location>
</feature>